<gene>
    <name evidence="1" type="ORF">HHL21_05235</name>
</gene>
<sequence>MFPRARRIVGCINRLPDFPARFFMNTEYDFSTTVTRGAARPVKRKTRITIYLDDEVLEEFRSLSERCGTGYQTLINAALRTRLAPAGKGQPALAD</sequence>
<dbReference type="Pfam" id="PF14384">
    <property type="entry name" value="BrnA_antitoxin"/>
    <property type="match status" value="1"/>
</dbReference>
<evidence type="ECO:0000313" key="1">
    <source>
        <dbReference type="EMBL" id="NML60502.1"/>
    </source>
</evidence>
<name>A0A848HHM6_9BURK</name>
<dbReference type="AlphaFoldDB" id="A0A848HHM6"/>
<organism evidence="1 2">
    <name type="scientific">Massilia polaris</name>
    <dbReference type="NCBI Taxonomy" id="2728846"/>
    <lineage>
        <taxon>Bacteria</taxon>
        <taxon>Pseudomonadati</taxon>
        <taxon>Pseudomonadota</taxon>
        <taxon>Betaproteobacteria</taxon>
        <taxon>Burkholderiales</taxon>
        <taxon>Oxalobacteraceae</taxon>
        <taxon>Telluria group</taxon>
        <taxon>Massilia</taxon>
    </lineage>
</organism>
<reference evidence="1 2" key="1">
    <citation type="submission" date="2020-04" db="EMBL/GenBank/DDBJ databases">
        <title>Massilia sp. RP-1-19 isolated from soil.</title>
        <authorList>
            <person name="Dahal R.H."/>
        </authorList>
    </citation>
    <scope>NUCLEOTIDE SEQUENCE [LARGE SCALE GENOMIC DNA]</scope>
    <source>
        <strain evidence="1 2">RP-1-19</strain>
    </source>
</reference>
<accession>A0A848HHM6</accession>
<proteinExistence type="predicted"/>
<dbReference type="EMBL" id="JABBGG010000002">
    <property type="protein sequence ID" value="NML60502.1"/>
    <property type="molecule type" value="Genomic_DNA"/>
</dbReference>
<protein>
    <submittedName>
        <fullName evidence="1">BrnA antitoxin family protein</fullName>
    </submittedName>
</protein>
<dbReference type="InterPro" id="IPR025528">
    <property type="entry name" value="BrnA_antitoxin"/>
</dbReference>
<comment type="caution">
    <text evidence="1">The sequence shown here is derived from an EMBL/GenBank/DDBJ whole genome shotgun (WGS) entry which is preliminary data.</text>
</comment>
<evidence type="ECO:0000313" key="2">
    <source>
        <dbReference type="Proteomes" id="UP000583752"/>
    </source>
</evidence>
<keyword evidence="2" id="KW-1185">Reference proteome</keyword>
<dbReference type="Proteomes" id="UP000583752">
    <property type="component" value="Unassembled WGS sequence"/>
</dbReference>